<dbReference type="InterPro" id="IPR036864">
    <property type="entry name" value="Zn2-C6_fun-type_DNA-bd_sf"/>
</dbReference>
<dbReference type="InterPro" id="IPR013087">
    <property type="entry name" value="Znf_C2H2_type"/>
</dbReference>
<dbReference type="PROSITE" id="PS50157">
    <property type="entry name" value="ZINC_FINGER_C2H2_2"/>
    <property type="match status" value="2"/>
</dbReference>
<proteinExistence type="predicted"/>
<evidence type="ECO:0000256" key="2">
    <source>
        <dbReference type="ARBA" id="ARBA00022771"/>
    </source>
</evidence>
<dbReference type="Proteomes" id="UP001303647">
    <property type="component" value="Unassembled WGS sequence"/>
</dbReference>
<evidence type="ECO:0000313" key="11">
    <source>
        <dbReference type="EMBL" id="KAK4243132.1"/>
    </source>
</evidence>
<dbReference type="PANTHER" id="PTHR47660">
    <property type="entry name" value="TRANSCRIPTION FACTOR WITH C2H2 AND ZN(2)-CYS(6) DNA BINDING DOMAIN (EUROFUNG)-RELATED-RELATED"/>
    <property type="match status" value="1"/>
</dbReference>
<dbReference type="FunFam" id="3.30.160.60:FF:002343">
    <property type="entry name" value="Zinc finger protein 33A"/>
    <property type="match status" value="1"/>
</dbReference>
<evidence type="ECO:0000259" key="9">
    <source>
        <dbReference type="PROSITE" id="PS50048"/>
    </source>
</evidence>
<dbReference type="Pfam" id="PF00172">
    <property type="entry name" value="Zn_clus"/>
    <property type="match status" value="1"/>
</dbReference>
<dbReference type="EMBL" id="MU857872">
    <property type="protein sequence ID" value="KAK4243132.1"/>
    <property type="molecule type" value="Genomic_DNA"/>
</dbReference>
<evidence type="ECO:0000313" key="12">
    <source>
        <dbReference type="Proteomes" id="UP001303647"/>
    </source>
</evidence>
<dbReference type="Gene3D" id="4.10.240.10">
    <property type="entry name" value="Zn(2)-C6 fungal-type DNA-binding domain"/>
    <property type="match status" value="1"/>
</dbReference>
<evidence type="ECO:0000256" key="5">
    <source>
        <dbReference type="ARBA" id="ARBA00023163"/>
    </source>
</evidence>
<dbReference type="InterPro" id="IPR001138">
    <property type="entry name" value="Zn2Cys6_DnaBD"/>
</dbReference>
<feature type="region of interest" description="Disordered" evidence="8">
    <location>
        <begin position="687"/>
        <end position="726"/>
    </location>
</feature>
<evidence type="ECO:0000256" key="4">
    <source>
        <dbReference type="ARBA" id="ARBA00023015"/>
    </source>
</evidence>
<evidence type="ECO:0000256" key="6">
    <source>
        <dbReference type="ARBA" id="ARBA00023242"/>
    </source>
</evidence>
<dbReference type="AlphaFoldDB" id="A0AAN7CKU4"/>
<dbReference type="PROSITE" id="PS50048">
    <property type="entry name" value="ZN2_CY6_FUNGAL_2"/>
    <property type="match status" value="1"/>
</dbReference>
<dbReference type="GO" id="GO:0003677">
    <property type="term" value="F:DNA binding"/>
    <property type="evidence" value="ECO:0007669"/>
    <property type="project" value="InterPro"/>
</dbReference>
<dbReference type="SUPFAM" id="SSF57667">
    <property type="entry name" value="beta-beta-alpha zinc fingers"/>
    <property type="match status" value="1"/>
</dbReference>
<dbReference type="Gene3D" id="3.30.160.60">
    <property type="entry name" value="Classic Zinc Finger"/>
    <property type="match status" value="1"/>
</dbReference>
<dbReference type="PROSITE" id="PS00463">
    <property type="entry name" value="ZN2_CY6_FUNGAL_1"/>
    <property type="match status" value="1"/>
</dbReference>
<feature type="region of interest" description="Disordered" evidence="8">
    <location>
        <begin position="840"/>
        <end position="863"/>
    </location>
</feature>
<dbReference type="GO" id="GO:0000981">
    <property type="term" value="F:DNA-binding transcription factor activity, RNA polymerase II-specific"/>
    <property type="evidence" value="ECO:0007669"/>
    <property type="project" value="InterPro"/>
</dbReference>
<dbReference type="CDD" id="cd00067">
    <property type="entry name" value="GAL4"/>
    <property type="match status" value="1"/>
</dbReference>
<evidence type="ECO:0000256" key="1">
    <source>
        <dbReference type="ARBA" id="ARBA00022723"/>
    </source>
</evidence>
<dbReference type="PROSITE" id="PS00028">
    <property type="entry name" value="ZINC_FINGER_C2H2_1"/>
    <property type="match status" value="2"/>
</dbReference>
<keyword evidence="6" id="KW-0539">Nucleus</keyword>
<keyword evidence="3" id="KW-0862">Zinc</keyword>
<dbReference type="SMART" id="SM00355">
    <property type="entry name" value="ZnF_C2H2"/>
    <property type="match status" value="2"/>
</dbReference>
<evidence type="ECO:0000256" key="3">
    <source>
        <dbReference type="ARBA" id="ARBA00022833"/>
    </source>
</evidence>
<accession>A0AAN7CKU4</accession>
<comment type="caution">
    <text evidence="11">The sequence shown here is derived from an EMBL/GenBank/DDBJ whole genome shotgun (WGS) entry which is preliminary data.</text>
</comment>
<feature type="domain" description="C2H2-type" evidence="10">
    <location>
        <begin position="21"/>
        <end position="48"/>
    </location>
</feature>
<feature type="domain" description="C2H2-type" evidence="10">
    <location>
        <begin position="49"/>
        <end position="76"/>
    </location>
</feature>
<reference evidence="11" key="1">
    <citation type="journal article" date="2023" name="Mol. Phylogenet. Evol.">
        <title>Genome-scale phylogeny and comparative genomics of the fungal order Sordariales.</title>
        <authorList>
            <person name="Hensen N."/>
            <person name="Bonometti L."/>
            <person name="Westerberg I."/>
            <person name="Brannstrom I.O."/>
            <person name="Guillou S."/>
            <person name="Cros-Aarteil S."/>
            <person name="Calhoun S."/>
            <person name="Haridas S."/>
            <person name="Kuo A."/>
            <person name="Mondo S."/>
            <person name="Pangilinan J."/>
            <person name="Riley R."/>
            <person name="LaButti K."/>
            <person name="Andreopoulos B."/>
            <person name="Lipzen A."/>
            <person name="Chen C."/>
            <person name="Yan M."/>
            <person name="Daum C."/>
            <person name="Ng V."/>
            <person name="Clum A."/>
            <person name="Steindorff A."/>
            <person name="Ohm R.A."/>
            <person name="Martin F."/>
            <person name="Silar P."/>
            <person name="Natvig D.O."/>
            <person name="Lalanne C."/>
            <person name="Gautier V."/>
            <person name="Ament-Velasquez S.L."/>
            <person name="Kruys A."/>
            <person name="Hutchinson M.I."/>
            <person name="Powell A.J."/>
            <person name="Barry K."/>
            <person name="Miller A.N."/>
            <person name="Grigoriev I.V."/>
            <person name="Debuchy R."/>
            <person name="Gladieux P."/>
            <person name="Hiltunen Thoren M."/>
            <person name="Johannesson H."/>
        </authorList>
    </citation>
    <scope>NUCLEOTIDE SEQUENCE</scope>
    <source>
        <strain evidence="11">CBS 359.72</strain>
    </source>
</reference>
<name>A0AAN7CKU4_9PEZI</name>
<dbReference type="GO" id="GO:0008270">
    <property type="term" value="F:zinc ion binding"/>
    <property type="evidence" value="ECO:0007669"/>
    <property type="project" value="UniProtKB-KW"/>
</dbReference>
<reference evidence="11" key="2">
    <citation type="submission" date="2023-05" db="EMBL/GenBank/DDBJ databases">
        <authorList>
            <consortium name="Lawrence Berkeley National Laboratory"/>
            <person name="Steindorff A."/>
            <person name="Hensen N."/>
            <person name="Bonometti L."/>
            <person name="Westerberg I."/>
            <person name="Brannstrom I.O."/>
            <person name="Guillou S."/>
            <person name="Cros-Aarteil S."/>
            <person name="Calhoun S."/>
            <person name="Haridas S."/>
            <person name="Kuo A."/>
            <person name="Mondo S."/>
            <person name="Pangilinan J."/>
            <person name="Riley R."/>
            <person name="Labutti K."/>
            <person name="Andreopoulos B."/>
            <person name="Lipzen A."/>
            <person name="Chen C."/>
            <person name="Yanf M."/>
            <person name="Daum C."/>
            <person name="Ng V."/>
            <person name="Clum A."/>
            <person name="Ohm R."/>
            <person name="Martin F."/>
            <person name="Silar P."/>
            <person name="Natvig D."/>
            <person name="Lalanne C."/>
            <person name="Gautier V."/>
            <person name="Ament-Velasquez S.L."/>
            <person name="Kruys A."/>
            <person name="Hutchinson M.I."/>
            <person name="Powell A.J."/>
            <person name="Barry K."/>
            <person name="Miller A.N."/>
            <person name="Grigoriev I.V."/>
            <person name="Debuchy R."/>
            <person name="Gladieux P."/>
            <person name="Thoren M.H."/>
            <person name="Johannesson H."/>
        </authorList>
    </citation>
    <scope>NUCLEOTIDE SEQUENCE</scope>
    <source>
        <strain evidence="11">CBS 359.72</strain>
    </source>
</reference>
<evidence type="ECO:0000256" key="8">
    <source>
        <dbReference type="SAM" id="MobiDB-lite"/>
    </source>
</evidence>
<dbReference type="PANTHER" id="PTHR47660:SF2">
    <property type="entry name" value="TRANSCRIPTION FACTOR WITH C2H2 AND ZN(2)-CYS(6) DNA BINDING DOMAIN (EUROFUNG)"/>
    <property type="match status" value="1"/>
</dbReference>
<dbReference type="SMART" id="SM00066">
    <property type="entry name" value="GAL4"/>
    <property type="match status" value="1"/>
</dbReference>
<organism evidence="11 12">
    <name type="scientific">Corynascus novoguineensis</name>
    <dbReference type="NCBI Taxonomy" id="1126955"/>
    <lineage>
        <taxon>Eukaryota</taxon>
        <taxon>Fungi</taxon>
        <taxon>Dikarya</taxon>
        <taxon>Ascomycota</taxon>
        <taxon>Pezizomycotina</taxon>
        <taxon>Sordariomycetes</taxon>
        <taxon>Sordariomycetidae</taxon>
        <taxon>Sordariales</taxon>
        <taxon>Chaetomiaceae</taxon>
        <taxon>Corynascus</taxon>
    </lineage>
</organism>
<keyword evidence="5" id="KW-0804">Transcription</keyword>
<dbReference type="SUPFAM" id="SSF57701">
    <property type="entry name" value="Zn2/Cys6 DNA-binding domain"/>
    <property type="match status" value="1"/>
</dbReference>
<sequence length="966" mass="105378">MSTIEVAGSSADPTANDQGLFQCGSCKRHYNRLDHLARHVRSHTNFKPHRCSICGKSFSRTDLLKRHVAAHDVRSAKVNNLGRAAAENVPGRVSQACRACAANHVRCTEVKPCRRCAEKGLECVYKSDDILTPTSPVNSQTSQQNLSSSSSMLSSLEVQVAEPMTLDAHYAEPREDAEQYPSHPAPQPGVQFQGGVPPQSAYHPPASGPAAGPVIHPPAFDVVDNFMNAQPELPPGCYIPNLTDWNFLPGLWSAPPSTLAMGQPFRSIDLDDVDLQFLDTYNTEVPFEISGPLFPEPNSYVAPPSMPDLSNMPHPARGASEAFRNYHWQFRPNSKDRGGQEEHNLSLPSNARDTPGPEPQISFSRRVTPARLGPAARDGILSVVIKSIRPDNLRKAIASFPSVELLDALIQFYLNSPLARADSFIHAASFDPNEKRPELLLAMAAAGAILTSDPTLTKLGYAMQECLRTGIPPLWESDNSLVRDLELTQAFLIGLEIGLWSGDGRKVEITENFLQSPLTMFRRGGRFRKAHYPPVVIPGSGTDNEHDNGAAWRSWVERESFKRTAYRLLQLDLNCSMYLMINPIISYAELYLPLPCAPALWTVSSPQQWKSLLTQYPTLADQPPPIADYLDDPGAFKAQYFHYQYHQRHRGDLHPVLLDFPIAEEAFLACAWFLAWDLAATADPSFPVTPEAAGNHHHLQHQQQHQQHTAAASSGPEASAHQQQQQLLQLQHRMRLELVLMHLHTPFEDVQVFAGLEGAESSRAAYPAVLEWVATAAAGTGEATAARRAVCHAGQVVRFASAVGRGMLQGPAALMVYQGALVLWVYALLAGNRAGGKAVATTGKRKGKAKAGDGDAGGGGRSGEVVVPPPDAVWLDGEDDLALQRYTHFGVGTPCLRGSTAAKGGESAVPTSLCDPEGVLGAVIGLLRDNYEGLPKPTLVERLLQLMEALQRSSSGMMDFHRQLDR</sequence>
<keyword evidence="1" id="KW-0479">Metal-binding</keyword>
<feature type="domain" description="Zn(2)-C6 fungal-type" evidence="9">
    <location>
        <begin position="96"/>
        <end position="125"/>
    </location>
</feature>
<dbReference type="Pfam" id="PF00096">
    <property type="entry name" value="zf-C2H2"/>
    <property type="match status" value="1"/>
</dbReference>
<dbReference type="InterPro" id="IPR036236">
    <property type="entry name" value="Znf_C2H2_sf"/>
</dbReference>
<keyword evidence="2 7" id="KW-0863">Zinc-finger</keyword>
<evidence type="ECO:0000259" key="10">
    <source>
        <dbReference type="PROSITE" id="PS50157"/>
    </source>
</evidence>
<feature type="compositionally biased region" description="Basic and acidic residues" evidence="8">
    <location>
        <begin position="333"/>
        <end position="344"/>
    </location>
</feature>
<feature type="region of interest" description="Disordered" evidence="8">
    <location>
        <begin position="173"/>
        <end position="210"/>
    </location>
</feature>
<evidence type="ECO:0000256" key="7">
    <source>
        <dbReference type="PROSITE-ProRule" id="PRU00042"/>
    </source>
</evidence>
<dbReference type="Pfam" id="PF04082">
    <property type="entry name" value="Fungal_trans"/>
    <property type="match status" value="1"/>
</dbReference>
<dbReference type="InterPro" id="IPR007219">
    <property type="entry name" value="XnlR_reg_dom"/>
</dbReference>
<feature type="region of interest" description="Disordered" evidence="8">
    <location>
        <begin position="330"/>
        <end position="364"/>
    </location>
</feature>
<gene>
    <name evidence="11" type="ORF">C7999DRAFT_18474</name>
</gene>
<keyword evidence="12" id="KW-1185">Reference proteome</keyword>
<protein>
    <submittedName>
        <fullName evidence="11">Uncharacterized protein</fullName>
    </submittedName>
</protein>
<dbReference type="GO" id="GO:0006351">
    <property type="term" value="P:DNA-templated transcription"/>
    <property type="evidence" value="ECO:0007669"/>
    <property type="project" value="InterPro"/>
</dbReference>
<keyword evidence="4" id="KW-0805">Transcription regulation</keyword>